<dbReference type="PANTHER" id="PTHR24121">
    <property type="entry name" value="NO MECHANORECEPTOR POTENTIAL C, ISOFORM D-RELATED"/>
    <property type="match status" value="1"/>
</dbReference>
<keyword evidence="5" id="KW-1185">Reference proteome</keyword>
<accession>A0ABD1MYZ6</accession>
<dbReference type="Pfam" id="PF12796">
    <property type="entry name" value="Ank_2"/>
    <property type="match status" value="1"/>
</dbReference>
<sequence length="255" mass="28327">MEITQDTHQSNESVMEITEEHPESDESVDTDKTNKLLFNLCMEGKWDIVVSLYKEEKKAHTAKITRTGDTALHVAVSAGQSDVVEQLVTAIISLDDGGDRVGLGVKNERKNTALHFAALMGTVEMCECIASADASLLSVRNVDGETPLFLAALNGRKQHFVCLHFMHTLNKYNYPNPSDHYSNCRRNDGDTILHSSIAGDYFDLAFQIINLYDDLGNCANERGFTPLHLLARKPSVFRSGCNLGLFEAIIYHCKC</sequence>
<reference evidence="4 5" key="1">
    <citation type="submission" date="2024-08" db="EMBL/GenBank/DDBJ databases">
        <title>Insights into the chromosomal genome structure of Flemingia macrophylla.</title>
        <authorList>
            <person name="Ding Y."/>
            <person name="Zhao Y."/>
            <person name="Bi W."/>
            <person name="Wu M."/>
            <person name="Zhao G."/>
            <person name="Gong Y."/>
            <person name="Li W."/>
            <person name="Zhang P."/>
        </authorList>
    </citation>
    <scope>NUCLEOTIDE SEQUENCE [LARGE SCALE GENOMIC DNA]</scope>
    <source>
        <strain evidence="4">DYQJB</strain>
        <tissue evidence="4">Leaf</tissue>
    </source>
</reference>
<feature type="compositionally biased region" description="Polar residues" evidence="3">
    <location>
        <begin position="1"/>
        <end position="13"/>
    </location>
</feature>
<dbReference type="EMBL" id="JBGMDY010000003">
    <property type="protein sequence ID" value="KAL2341038.1"/>
    <property type="molecule type" value="Genomic_DNA"/>
</dbReference>
<dbReference type="PROSITE" id="PS50088">
    <property type="entry name" value="ANK_REPEAT"/>
    <property type="match status" value="1"/>
</dbReference>
<dbReference type="InterPro" id="IPR036770">
    <property type="entry name" value="Ankyrin_rpt-contain_sf"/>
</dbReference>
<comment type="caution">
    <text evidence="4">The sequence shown here is derived from an EMBL/GenBank/DDBJ whole genome shotgun (WGS) entry which is preliminary data.</text>
</comment>
<evidence type="ECO:0000313" key="4">
    <source>
        <dbReference type="EMBL" id="KAL2341038.1"/>
    </source>
</evidence>
<feature type="region of interest" description="Disordered" evidence="3">
    <location>
        <begin position="1"/>
        <end position="30"/>
    </location>
</feature>
<name>A0ABD1MYZ6_9FABA</name>
<evidence type="ECO:0000256" key="2">
    <source>
        <dbReference type="PROSITE-ProRule" id="PRU00023"/>
    </source>
</evidence>
<keyword evidence="2" id="KW-0040">ANK repeat</keyword>
<dbReference type="PANTHER" id="PTHR24121:SF15">
    <property type="entry name" value="ANKYRIN REPEAT PROTEIN"/>
    <property type="match status" value="1"/>
</dbReference>
<evidence type="ECO:0000256" key="3">
    <source>
        <dbReference type="SAM" id="MobiDB-lite"/>
    </source>
</evidence>
<dbReference type="AlphaFoldDB" id="A0ABD1MYZ6"/>
<dbReference type="SUPFAM" id="SSF48403">
    <property type="entry name" value="Ankyrin repeat"/>
    <property type="match status" value="1"/>
</dbReference>
<evidence type="ECO:0000256" key="1">
    <source>
        <dbReference type="ARBA" id="ARBA00004413"/>
    </source>
</evidence>
<evidence type="ECO:0000313" key="5">
    <source>
        <dbReference type="Proteomes" id="UP001603857"/>
    </source>
</evidence>
<dbReference type="SMART" id="SM00248">
    <property type="entry name" value="ANK"/>
    <property type="match status" value="4"/>
</dbReference>
<proteinExistence type="predicted"/>
<dbReference type="Proteomes" id="UP001603857">
    <property type="component" value="Unassembled WGS sequence"/>
</dbReference>
<dbReference type="InterPro" id="IPR002110">
    <property type="entry name" value="Ankyrin_rpt"/>
</dbReference>
<organism evidence="4 5">
    <name type="scientific">Flemingia macrophylla</name>
    <dbReference type="NCBI Taxonomy" id="520843"/>
    <lineage>
        <taxon>Eukaryota</taxon>
        <taxon>Viridiplantae</taxon>
        <taxon>Streptophyta</taxon>
        <taxon>Embryophyta</taxon>
        <taxon>Tracheophyta</taxon>
        <taxon>Spermatophyta</taxon>
        <taxon>Magnoliopsida</taxon>
        <taxon>eudicotyledons</taxon>
        <taxon>Gunneridae</taxon>
        <taxon>Pentapetalae</taxon>
        <taxon>rosids</taxon>
        <taxon>fabids</taxon>
        <taxon>Fabales</taxon>
        <taxon>Fabaceae</taxon>
        <taxon>Papilionoideae</taxon>
        <taxon>50 kb inversion clade</taxon>
        <taxon>NPAAA clade</taxon>
        <taxon>indigoferoid/millettioid clade</taxon>
        <taxon>Phaseoleae</taxon>
        <taxon>Flemingia</taxon>
    </lineage>
</organism>
<comment type="subcellular location">
    <subcellularLocation>
        <location evidence="1">Cell membrane</location>
        <topology evidence="1">Peripheral membrane protein</topology>
        <orientation evidence="1">Cytoplasmic side</orientation>
    </subcellularLocation>
</comment>
<feature type="repeat" description="ANK" evidence="2">
    <location>
        <begin position="67"/>
        <end position="88"/>
    </location>
</feature>
<dbReference type="PROSITE" id="PS50297">
    <property type="entry name" value="ANK_REP_REGION"/>
    <property type="match status" value="1"/>
</dbReference>
<dbReference type="Pfam" id="PF00023">
    <property type="entry name" value="Ank"/>
    <property type="match status" value="1"/>
</dbReference>
<gene>
    <name evidence="4" type="ORF">Fmac_008978</name>
</gene>
<dbReference type="GO" id="GO:0005886">
    <property type="term" value="C:plasma membrane"/>
    <property type="evidence" value="ECO:0007669"/>
    <property type="project" value="UniProtKB-SubCell"/>
</dbReference>
<dbReference type="Gene3D" id="1.25.40.20">
    <property type="entry name" value="Ankyrin repeat-containing domain"/>
    <property type="match status" value="2"/>
</dbReference>
<protein>
    <submittedName>
        <fullName evidence="4">Uncharacterized protein</fullName>
    </submittedName>
</protein>